<protein>
    <recommendedName>
        <fullName evidence="14">Sensor protein</fullName>
        <ecNumber evidence="14">2.7.13.3</ecNumber>
    </recommendedName>
</protein>
<dbReference type="Pfam" id="PF02518">
    <property type="entry name" value="HATPase_c"/>
    <property type="match status" value="1"/>
</dbReference>
<feature type="domain" description="HAMP" evidence="16">
    <location>
        <begin position="193"/>
        <end position="246"/>
    </location>
</feature>
<keyword evidence="18" id="KW-1185">Reference proteome</keyword>
<comment type="subcellular location">
    <subcellularLocation>
        <location evidence="2 14">Cell inner membrane</location>
    </subcellularLocation>
</comment>
<dbReference type="InterPro" id="IPR006290">
    <property type="entry name" value="CztS_silS_copS"/>
</dbReference>
<evidence type="ECO:0000256" key="8">
    <source>
        <dbReference type="ARBA" id="ARBA00022741"/>
    </source>
</evidence>
<name>A0A2N5ECC3_9GAMM</name>
<dbReference type="Gene3D" id="6.10.340.10">
    <property type="match status" value="1"/>
</dbReference>
<evidence type="ECO:0000256" key="9">
    <source>
        <dbReference type="ARBA" id="ARBA00022777"/>
    </source>
</evidence>
<evidence type="ECO:0000256" key="1">
    <source>
        <dbReference type="ARBA" id="ARBA00000085"/>
    </source>
</evidence>
<evidence type="ECO:0000313" key="18">
    <source>
        <dbReference type="Proteomes" id="UP000234503"/>
    </source>
</evidence>
<dbReference type="Pfam" id="PF00512">
    <property type="entry name" value="HisKA"/>
    <property type="match status" value="1"/>
</dbReference>
<evidence type="ECO:0000256" key="3">
    <source>
        <dbReference type="ARBA" id="ARBA00022475"/>
    </source>
</evidence>
<dbReference type="SUPFAM" id="SSF47384">
    <property type="entry name" value="Homodimeric domain of signal transducing histidine kinase"/>
    <property type="match status" value="1"/>
</dbReference>
<reference evidence="17 18" key="1">
    <citation type="submission" date="2017-12" db="EMBL/GenBank/DDBJ databases">
        <title>Characterization of six clinical isolates of Enterochimera gen. nov., a novel genus of the Yersiniaciae family and the three species Enterochimera arupensis sp. nov., Enterochimera coloradensis sp. nov, and Enterochimera californica sp. nov.</title>
        <authorList>
            <person name="Rossi A."/>
            <person name="Fisher M."/>
        </authorList>
    </citation>
    <scope>NUCLEOTIDE SEQUENCE [LARGE SCALE GENOMIC DNA]</scope>
    <source>
        <strain evidence="18">2016-Iso4</strain>
    </source>
</reference>
<dbReference type="Proteomes" id="UP000234503">
    <property type="component" value="Unassembled WGS sequence"/>
</dbReference>
<keyword evidence="5" id="KW-0597">Phosphoprotein</keyword>
<evidence type="ECO:0000256" key="2">
    <source>
        <dbReference type="ARBA" id="ARBA00004533"/>
    </source>
</evidence>
<dbReference type="InterPro" id="IPR050428">
    <property type="entry name" value="TCS_sensor_his_kinase"/>
</dbReference>
<dbReference type="GO" id="GO:0005886">
    <property type="term" value="C:plasma membrane"/>
    <property type="evidence" value="ECO:0007669"/>
    <property type="project" value="UniProtKB-SubCell"/>
</dbReference>
<keyword evidence="9 14" id="KW-0418">Kinase</keyword>
<dbReference type="SUPFAM" id="SSF55874">
    <property type="entry name" value="ATPase domain of HSP90 chaperone/DNA topoisomerase II/histidine kinase"/>
    <property type="match status" value="1"/>
</dbReference>
<dbReference type="EMBL" id="PJZH01000001">
    <property type="protein sequence ID" value="PLR40185.1"/>
    <property type="molecule type" value="Genomic_DNA"/>
</dbReference>
<dbReference type="InterPro" id="IPR003661">
    <property type="entry name" value="HisK_dim/P_dom"/>
</dbReference>
<keyword evidence="13 14" id="KW-0472">Membrane</keyword>
<comment type="caution">
    <text evidence="17">The sequence shown here is derived from an EMBL/GenBank/DDBJ whole genome shotgun (WGS) entry which is preliminary data.</text>
</comment>
<evidence type="ECO:0000259" key="15">
    <source>
        <dbReference type="PROSITE" id="PS50109"/>
    </source>
</evidence>
<dbReference type="PRINTS" id="PR00344">
    <property type="entry name" value="BCTRLSENSOR"/>
</dbReference>
<dbReference type="FunFam" id="1.10.287.130:FF:000001">
    <property type="entry name" value="Two-component sensor histidine kinase"/>
    <property type="match status" value="1"/>
</dbReference>
<dbReference type="GO" id="GO:0005524">
    <property type="term" value="F:ATP binding"/>
    <property type="evidence" value="ECO:0007669"/>
    <property type="project" value="UniProtKB-KW"/>
</dbReference>
<keyword evidence="10 14" id="KW-0067">ATP-binding</keyword>
<dbReference type="SMART" id="SM00388">
    <property type="entry name" value="HisKA"/>
    <property type="match status" value="1"/>
</dbReference>
<evidence type="ECO:0000256" key="7">
    <source>
        <dbReference type="ARBA" id="ARBA00022692"/>
    </source>
</evidence>
<evidence type="ECO:0000256" key="11">
    <source>
        <dbReference type="ARBA" id="ARBA00022989"/>
    </source>
</evidence>
<dbReference type="InterPro" id="IPR003660">
    <property type="entry name" value="HAMP_dom"/>
</dbReference>
<keyword evidence="3 14" id="KW-1003">Cell membrane</keyword>
<accession>A0A2N5ECC3</accession>
<evidence type="ECO:0000256" key="6">
    <source>
        <dbReference type="ARBA" id="ARBA00022679"/>
    </source>
</evidence>
<keyword evidence="8 14" id="KW-0547">Nucleotide-binding</keyword>
<dbReference type="PANTHER" id="PTHR45436">
    <property type="entry name" value="SENSOR HISTIDINE KINASE YKOH"/>
    <property type="match status" value="1"/>
</dbReference>
<keyword evidence="4 14" id="KW-0997">Cell inner membrane</keyword>
<dbReference type="PROSITE" id="PS50109">
    <property type="entry name" value="HIS_KIN"/>
    <property type="match status" value="1"/>
</dbReference>
<dbReference type="SMART" id="SM00387">
    <property type="entry name" value="HATPase_c"/>
    <property type="match status" value="1"/>
</dbReference>
<evidence type="ECO:0000256" key="10">
    <source>
        <dbReference type="ARBA" id="ARBA00022840"/>
    </source>
</evidence>
<comment type="function">
    <text evidence="14">Member of a two-component regulatory system.</text>
</comment>
<evidence type="ECO:0000256" key="12">
    <source>
        <dbReference type="ARBA" id="ARBA00023012"/>
    </source>
</evidence>
<keyword evidence="7 14" id="KW-0812">Transmembrane</keyword>
<sequence>MRGAAMRPVSLTLRSTLLFALVASLVLSAVGVWLYGEMAQQLARRSEYQVIGRAQYFRHLLADNFPLPKLSQNPGLFENMMGNERDVIRFRLHQGATLINVNPSHLVLPPVEALPADRPLALSAVRATVTPDGVPVRYLTADVRLADGQVVEITAAHLMVNEQHLLAAFRWRLVAAVLGAFALIALLGYLVLRRGLRPLRRMAREMAAIHPASLSHRLSEQDAPPELRQMTHAFNAMLDRLAEGYQRLTQFSADLAHEIRTPVNALMGHCQVALYQTRSAAEYETLLANNMEELERISRMVENILFLARASDAQAGVKPVPLSLSQEAQRICDYFEGVAAERDMTLSCRGAAQITADALMVQRALSNLVANAIRYGEPASEVTLSIEPQAGGVALHVDNRGAPIPEAQQAKLFDRFYRADAARSDGAANGLGLAIVRAIMDLHQGRVTPDCTLPGRVRFTLWFPT</sequence>
<evidence type="ECO:0000256" key="13">
    <source>
        <dbReference type="ARBA" id="ARBA00023136"/>
    </source>
</evidence>
<keyword evidence="6 14" id="KW-0808">Transferase</keyword>
<evidence type="ECO:0000256" key="14">
    <source>
        <dbReference type="RuleBase" id="RU364088"/>
    </source>
</evidence>
<evidence type="ECO:0000259" key="16">
    <source>
        <dbReference type="PROSITE" id="PS50885"/>
    </source>
</evidence>
<feature type="domain" description="Histidine kinase" evidence="15">
    <location>
        <begin position="254"/>
        <end position="465"/>
    </location>
</feature>
<dbReference type="SUPFAM" id="SSF158472">
    <property type="entry name" value="HAMP domain-like"/>
    <property type="match status" value="1"/>
</dbReference>
<comment type="catalytic activity">
    <reaction evidence="1 14">
        <text>ATP + protein L-histidine = ADP + protein N-phospho-L-histidine.</text>
        <dbReference type="EC" id="2.7.13.3"/>
    </reaction>
</comment>
<dbReference type="PANTHER" id="PTHR45436:SF3">
    <property type="entry name" value="SENSOR HISTIDINE KINASE HPRS"/>
    <property type="match status" value="1"/>
</dbReference>
<dbReference type="NCBIfam" id="TIGR01386">
    <property type="entry name" value="cztS_silS_copS"/>
    <property type="match status" value="1"/>
</dbReference>
<dbReference type="GO" id="GO:0000155">
    <property type="term" value="F:phosphorelay sensor kinase activity"/>
    <property type="evidence" value="ECO:0007669"/>
    <property type="project" value="InterPro"/>
</dbReference>
<evidence type="ECO:0000313" key="17">
    <source>
        <dbReference type="EMBL" id="PLR40185.1"/>
    </source>
</evidence>
<dbReference type="CDD" id="cd00082">
    <property type="entry name" value="HisKA"/>
    <property type="match status" value="1"/>
</dbReference>
<dbReference type="EC" id="2.7.13.3" evidence="14"/>
<dbReference type="InterPro" id="IPR036097">
    <property type="entry name" value="HisK_dim/P_sf"/>
</dbReference>
<gene>
    <name evidence="17" type="ORF">CYR32_00120</name>
</gene>
<dbReference type="InterPro" id="IPR003594">
    <property type="entry name" value="HATPase_dom"/>
</dbReference>
<evidence type="ECO:0000256" key="5">
    <source>
        <dbReference type="ARBA" id="ARBA00022553"/>
    </source>
</evidence>
<keyword evidence="11 14" id="KW-1133">Transmembrane helix</keyword>
<dbReference type="Gene3D" id="1.10.287.130">
    <property type="match status" value="1"/>
</dbReference>
<dbReference type="InterPro" id="IPR036890">
    <property type="entry name" value="HATPase_C_sf"/>
</dbReference>
<dbReference type="InterPro" id="IPR005467">
    <property type="entry name" value="His_kinase_dom"/>
</dbReference>
<dbReference type="InterPro" id="IPR004358">
    <property type="entry name" value="Sig_transdc_His_kin-like_C"/>
</dbReference>
<dbReference type="PROSITE" id="PS50885">
    <property type="entry name" value="HAMP"/>
    <property type="match status" value="1"/>
</dbReference>
<evidence type="ECO:0000256" key="4">
    <source>
        <dbReference type="ARBA" id="ARBA00022519"/>
    </source>
</evidence>
<dbReference type="Pfam" id="PF00672">
    <property type="entry name" value="HAMP"/>
    <property type="match status" value="1"/>
</dbReference>
<keyword evidence="12 14" id="KW-0902">Two-component regulatory system</keyword>
<dbReference type="SMART" id="SM00304">
    <property type="entry name" value="HAMP"/>
    <property type="match status" value="1"/>
</dbReference>
<proteinExistence type="predicted"/>
<dbReference type="Gene3D" id="3.30.565.10">
    <property type="entry name" value="Histidine kinase-like ATPase, C-terminal domain"/>
    <property type="match status" value="1"/>
</dbReference>
<organism evidence="17 18">
    <name type="scientific">Chimaeribacter coloradensis</name>
    <dbReference type="NCBI Taxonomy" id="2060068"/>
    <lineage>
        <taxon>Bacteria</taxon>
        <taxon>Pseudomonadati</taxon>
        <taxon>Pseudomonadota</taxon>
        <taxon>Gammaproteobacteria</taxon>
        <taxon>Enterobacterales</taxon>
        <taxon>Yersiniaceae</taxon>
        <taxon>Chimaeribacter</taxon>
    </lineage>
</organism>
<dbReference type="AlphaFoldDB" id="A0A2N5ECC3"/>
<feature type="transmembrane region" description="Helical" evidence="14">
    <location>
        <begin position="171"/>
        <end position="192"/>
    </location>
</feature>
<dbReference type="OrthoDB" id="9809766at2"/>